<dbReference type="RefSeq" id="WP_080827956.1">
    <property type="nucleotide sequence ID" value="NZ_CP039889.1"/>
</dbReference>
<name>A0AAE6BH44_AGRTU</name>
<organism evidence="2 3">
    <name type="scientific">Agrobacterium tumefaciens</name>
    <dbReference type="NCBI Taxonomy" id="358"/>
    <lineage>
        <taxon>Bacteria</taxon>
        <taxon>Pseudomonadati</taxon>
        <taxon>Pseudomonadota</taxon>
        <taxon>Alphaproteobacteria</taxon>
        <taxon>Hyphomicrobiales</taxon>
        <taxon>Rhizobiaceae</taxon>
        <taxon>Rhizobium/Agrobacterium group</taxon>
        <taxon>Agrobacterium</taxon>
        <taxon>Agrobacterium tumefaciens complex</taxon>
    </lineage>
</organism>
<sequence length="139" mass="14690">MFSHITVGTRDLQRAGYFYDAVLAPLGLIRRAITPDGGPAALCWVTTHAPLPRFYVYSPFNGEAATAGNGGMVAFLAPSKDAVNEAYAGGLAHGGTDEGGPGPRPHYGEGYFGAYLRDPDGNKVHIVHRGDLPHERGSP</sequence>
<dbReference type="PANTHER" id="PTHR35006:SF1">
    <property type="entry name" value="BLL2941 PROTEIN"/>
    <property type="match status" value="1"/>
</dbReference>
<dbReference type="CDD" id="cd07262">
    <property type="entry name" value="VOC_like"/>
    <property type="match status" value="1"/>
</dbReference>
<dbReference type="Gene3D" id="3.10.180.10">
    <property type="entry name" value="2,3-Dihydroxybiphenyl 1,2-Dioxygenase, domain 1"/>
    <property type="match status" value="1"/>
</dbReference>
<dbReference type="AlphaFoldDB" id="A0AAE6BH44"/>
<dbReference type="PROSITE" id="PS51819">
    <property type="entry name" value="VOC"/>
    <property type="match status" value="1"/>
</dbReference>
<accession>A0AAE6BH44</accession>
<dbReference type="EMBL" id="CP039898">
    <property type="protein sequence ID" value="QCL81823.1"/>
    <property type="molecule type" value="Genomic_DNA"/>
</dbReference>
<dbReference type="InterPro" id="IPR004360">
    <property type="entry name" value="Glyas_Fos-R_dOase_dom"/>
</dbReference>
<feature type="domain" description="VOC" evidence="1">
    <location>
        <begin position="1"/>
        <end position="129"/>
    </location>
</feature>
<evidence type="ECO:0000259" key="1">
    <source>
        <dbReference type="PROSITE" id="PS51819"/>
    </source>
</evidence>
<dbReference type="SUPFAM" id="SSF54593">
    <property type="entry name" value="Glyoxalase/Bleomycin resistance protein/Dihydroxybiphenyl dioxygenase"/>
    <property type="match status" value="1"/>
</dbReference>
<dbReference type="InterPro" id="IPR029068">
    <property type="entry name" value="Glyas_Bleomycin-R_OHBP_Dase"/>
</dbReference>
<dbReference type="InterPro" id="IPR037523">
    <property type="entry name" value="VOC_core"/>
</dbReference>
<proteinExistence type="predicted"/>
<protein>
    <submittedName>
        <fullName evidence="2">VOC family protein</fullName>
    </submittedName>
</protein>
<evidence type="ECO:0000313" key="2">
    <source>
        <dbReference type="EMBL" id="QCL81823.1"/>
    </source>
</evidence>
<gene>
    <name evidence="2" type="ORF">CFBP5877_22350</name>
</gene>
<dbReference type="PANTHER" id="PTHR35006">
    <property type="entry name" value="GLYOXALASE FAMILY PROTEIN (AFU_ORTHOLOGUE AFUA_5G14830)"/>
    <property type="match status" value="1"/>
</dbReference>
<dbReference type="Proteomes" id="UP000298579">
    <property type="component" value="Chromosome linear"/>
</dbReference>
<evidence type="ECO:0000313" key="3">
    <source>
        <dbReference type="Proteomes" id="UP000298579"/>
    </source>
</evidence>
<dbReference type="Pfam" id="PF00903">
    <property type="entry name" value="Glyoxalase"/>
    <property type="match status" value="1"/>
</dbReference>
<reference evidence="2 3" key="1">
    <citation type="submission" date="2019-04" db="EMBL/GenBank/DDBJ databases">
        <title>Complete genome sequence of Agrobacterium tumefaciens CFBP5877.</title>
        <authorList>
            <person name="Huang Y.-Y."/>
            <person name="Chiang H.-Y."/>
            <person name="Chou L."/>
            <person name="Lai E.-M."/>
            <person name="Kuo C.-H."/>
        </authorList>
    </citation>
    <scope>NUCLEOTIDE SEQUENCE [LARGE SCALE GENOMIC DNA]</scope>
    <source>
        <strain evidence="2 3">CFBP5877</strain>
    </source>
</reference>